<comment type="caution">
    <text evidence="6">The sequence shown here is derived from an EMBL/GenBank/DDBJ whole genome shotgun (WGS) entry which is preliminary data.</text>
</comment>
<dbReference type="Proteomes" id="UP000023464">
    <property type="component" value="Unassembled WGS sequence"/>
</dbReference>
<dbReference type="FunFam" id="3.40.309.10:FF:000012">
    <property type="entry name" value="Betaine aldehyde dehydrogenase"/>
    <property type="match status" value="1"/>
</dbReference>
<evidence type="ECO:0000313" key="6">
    <source>
        <dbReference type="EMBL" id="EYU17379.1"/>
    </source>
</evidence>
<dbReference type="PANTHER" id="PTHR11699">
    <property type="entry name" value="ALDEHYDE DEHYDROGENASE-RELATED"/>
    <property type="match status" value="1"/>
</dbReference>
<keyword evidence="7" id="KW-1185">Reference proteome</keyword>
<reference evidence="6 7" key="1">
    <citation type="submission" date="2014-03" db="EMBL/GenBank/DDBJ databases">
        <title>Draft Genome of Photorhabdus luminescens BA1, an Egyptian Isolate.</title>
        <authorList>
            <person name="Ghazal S."/>
            <person name="Hurst S.G.IV."/>
            <person name="Morris K."/>
            <person name="Thomas K."/>
            <person name="Tisa L.S."/>
        </authorList>
    </citation>
    <scope>NUCLEOTIDE SEQUENCE [LARGE SCALE GENOMIC DNA]</scope>
    <source>
        <strain evidence="6 7">BA1</strain>
    </source>
</reference>
<dbReference type="AlphaFoldDB" id="A0A022PPP4"/>
<dbReference type="FunFam" id="3.40.605.10:FF:000001">
    <property type="entry name" value="Aldehyde dehydrogenase 1"/>
    <property type="match status" value="1"/>
</dbReference>
<accession>A0A022PPP4</accession>
<evidence type="ECO:0000256" key="1">
    <source>
        <dbReference type="ARBA" id="ARBA00009986"/>
    </source>
</evidence>
<evidence type="ECO:0000259" key="5">
    <source>
        <dbReference type="Pfam" id="PF00171"/>
    </source>
</evidence>
<dbReference type="InterPro" id="IPR016162">
    <property type="entry name" value="Ald_DH_N"/>
</dbReference>
<feature type="active site" evidence="3">
    <location>
        <position position="260"/>
    </location>
</feature>
<dbReference type="RefSeq" id="WP_036775346.1">
    <property type="nucleotide sequence ID" value="NZ_CAWLTM010000114.1"/>
</dbReference>
<evidence type="ECO:0000256" key="4">
    <source>
        <dbReference type="RuleBase" id="RU003345"/>
    </source>
</evidence>
<dbReference type="Pfam" id="PF00171">
    <property type="entry name" value="Aldedh"/>
    <property type="match status" value="1"/>
</dbReference>
<evidence type="ECO:0000256" key="3">
    <source>
        <dbReference type="PROSITE-ProRule" id="PRU10007"/>
    </source>
</evidence>
<proteinExistence type="inferred from homology"/>
<gene>
    <name evidence="6" type="ORF">BA1DRAFT_00160</name>
</gene>
<dbReference type="InterPro" id="IPR016161">
    <property type="entry name" value="Ald_DH/histidinol_DH"/>
</dbReference>
<dbReference type="EC" id="1.2.99.3" evidence="6"/>
<comment type="similarity">
    <text evidence="1 4">Belongs to the aldehyde dehydrogenase family.</text>
</comment>
<evidence type="ECO:0000256" key="2">
    <source>
        <dbReference type="ARBA" id="ARBA00023002"/>
    </source>
</evidence>
<protein>
    <submittedName>
        <fullName evidence="6">Aldehyde dehydrogenase (Acceptor)</fullName>
        <ecNumber evidence="6">1.2.99.3</ecNumber>
    </submittedName>
</protein>
<dbReference type="PATRIC" id="fig|1393736.3.peg.156"/>
<dbReference type="Gene3D" id="3.40.309.10">
    <property type="entry name" value="Aldehyde Dehydrogenase, Chain A, domain 2"/>
    <property type="match status" value="1"/>
</dbReference>
<keyword evidence="2 4" id="KW-0560">Oxidoreductase</keyword>
<dbReference type="InterPro" id="IPR015590">
    <property type="entry name" value="Aldehyde_DH_dom"/>
</dbReference>
<organism evidence="6 7">
    <name type="scientific">Photorhabdus aegyptia</name>
    <dbReference type="NCBI Taxonomy" id="2805098"/>
    <lineage>
        <taxon>Bacteria</taxon>
        <taxon>Pseudomonadati</taxon>
        <taxon>Pseudomonadota</taxon>
        <taxon>Gammaproteobacteria</taxon>
        <taxon>Enterobacterales</taxon>
        <taxon>Morganellaceae</taxon>
        <taxon>Photorhabdus</taxon>
    </lineage>
</organism>
<dbReference type="GO" id="GO:0004030">
    <property type="term" value="F:aldehyde dehydrogenase [NAD(P)+] activity"/>
    <property type="evidence" value="ECO:0007669"/>
    <property type="project" value="UniProtKB-ARBA"/>
</dbReference>
<name>A0A022PPP4_9GAMM</name>
<dbReference type="Gene3D" id="3.40.605.10">
    <property type="entry name" value="Aldehyde Dehydrogenase, Chain A, domain 1"/>
    <property type="match status" value="1"/>
</dbReference>
<dbReference type="InterPro" id="IPR016163">
    <property type="entry name" value="Ald_DH_C"/>
</dbReference>
<dbReference type="InterPro" id="IPR029510">
    <property type="entry name" value="Ald_DH_CS_GLU"/>
</dbReference>
<feature type="domain" description="Aldehyde dehydrogenase" evidence="5">
    <location>
        <begin position="25"/>
        <end position="487"/>
    </location>
</feature>
<dbReference type="SUPFAM" id="SSF53720">
    <property type="entry name" value="ALDH-like"/>
    <property type="match status" value="1"/>
</dbReference>
<dbReference type="PROSITE" id="PS00687">
    <property type="entry name" value="ALDEHYDE_DEHYDR_GLU"/>
    <property type="match status" value="1"/>
</dbReference>
<dbReference type="EMBL" id="JFGV01000001">
    <property type="protein sequence ID" value="EYU17379.1"/>
    <property type="molecule type" value="Genomic_DNA"/>
</dbReference>
<sequence>MKRLHDIEKEMLPVESYKMLIGGQWVDSVSKATTKSYNPATGELLAEYASGNAEDVDLAVSAAKKAFHAWSQTSAIERQSALLKIADLLEAEQERFAILESLDTGKPLNESLYMDLPASIDQFRYFAGVIRSHTDEASVLDTNTLSLVIREPIGVVGQVIPWNFPLLMAAWKLAPALAAGNTIVINPATLTPITLLELGRILDKVLPAGVVNIVTGRGSVVGQAILDHKDVEKVAFTGSTRVGYTVAEAAAKKLIPATLELGGKSANIIFPDANMKKAVKYAARAILLNQGQACESGSRLFLHKDIHDEFLKSLKIEFESIQVGDPLAKETQMGSQVSQEQMEKILGYVDIAKQEGATILTGGKRMTGEGHDDGFFIQPTIITNVTNDMRVAREEIFGPVLAVIPFSEEEEVIGMANDSDYGLAGAVWTQDIDRALRVAKAVRTGRMWINTYHELPAHAPFGGYKKSGIGRETHKMMLDAYTQVKNIYIKTGEE</sequence>
<evidence type="ECO:0000313" key="7">
    <source>
        <dbReference type="Proteomes" id="UP000023464"/>
    </source>
</evidence>